<dbReference type="PANTHER" id="PTHR42736">
    <property type="entry name" value="PROTEIN-GLUTAMINE GAMMA-GLUTAMYLTRANSFERASE"/>
    <property type="match status" value="1"/>
</dbReference>
<sequence length="730" mass="84932">MNKSALYVKNILLYAGAFFLLVEWLLPLNEVTDTNQIQYFILFVAYCFLCLTFRLPFIVMTLGSILFILFSLHNLYFQGAFFSSDWLPRLLEILQSDAQSIMEWDIANLSFEMRSTLFFVLLWIMAYLIRYWIFYQKRIFFFFFLTILYITVLDTFSTYDARAAIIRVTIIGFLLVAMLRINPERIKAAGTERLENRKRSFLFLGSFLAIVIVLAYLAPKPGPQWPDPVPFITAHTTNQGQGESASGQRIGYDMDDSKLGGSFVNDDTVVFTAKVEDEHYWRIETKDVYTGKGWELSKEEEKLPFKGNENLLPQYDSSVAGQVRKAEVTYSQPSVHLMHVPQLLSLTLKNGIQTDVTPTNEKLYPYQNDKLVTVQSYEMTYKYPVFDIGLLQQAEEKKAESLENNNEFIARYTQLPANLPKRVKDLAREVTKNKNNRYEKAKAVEEYFRSNPYVYDTENVPIPTKNKDYVDQFLFDTKRGYCDNFSTSMVVLLRSLDIPARWVKGYTEGDATVISGSSKWTTYEITQNNAHSWVEVYFPGAGWVPFEPTKSFSNPYDFVDSQPNNSSENSQREEEKQETQVKEQPKEKELPAQEERAKEKTASLQNAKLSMKWKVLFCGLIVVMLIVIYLNRFKWFLPFYISFYKKKESVETFESAYAFLLKRLAANGLKRQESQTLRDFAGEVDEKLNTVNMLKLTEKYERVLYRNADSIKEWKESIELWENLIKKTSS</sequence>
<organism evidence="4 5">
    <name type="scientific">Priestia megaterium (strain ATCC 14581 / DSM 32 / CCUG 1817 / JCM 2506 / NBRC 15308 / NCIMB 9376 / NCTC 10342 / NRRL B-14308 / VKM B-512 / Ford 19)</name>
    <name type="common">Bacillus megaterium</name>
    <dbReference type="NCBI Taxonomy" id="1348623"/>
    <lineage>
        <taxon>Bacteria</taxon>
        <taxon>Bacillati</taxon>
        <taxon>Bacillota</taxon>
        <taxon>Bacilli</taxon>
        <taxon>Bacillales</taxon>
        <taxon>Bacillaceae</taxon>
        <taxon>Priestia</taxon>
    </lineage>
</organism>
<keyword evidence="2" id="KW-1133">Transmembrane helix</keyword>
<dbReference type="HOGENOM" id="CLU_021791_1_0_9"/>
<feature type="transmembrane region" description="Helical" evidence="2">
    <location>
        <begin position="37"/>
        <end position="55"/>
    </location>
</feature>
<feature type="domain" description="Transglutaminase-like" evidence="3">
    <location>
        <begin position="474"/>
        <end position="550"/>
    </location>
</feature>
<dbReference type="Pfam" id="PF01841">
    <property type="entry name" value="Transglut_core"/>
    <property type="match status" value="1"/>
</dbReference>
<dbReference type="Pfam" id="PF13559">
    <property type="entry name" value="DUF4129"/>
    <property type="match status" value="1"/>
</dbReference>
<dbReference type="InterPro" id="IPR021878">
    <property type="entry name" value="TgpA_N"/>
</dbReference>
<evidence type="ECO:0000313" key="4">
    <source>
        <dbReference type="EMBL" id="AJI24232.1"/>
    </source>
</evidence>
<dbReference type="Pfam" id="PF11992">
    <property type="entry name" value="TgpA_N"/>
    <property type="match status" value="1"/>
</dbReference>
<dbReference type="PANTHER" id="PTHR42736:SF1">
    <property type="entry name" value="PROTEIN-GLUTAMINE GAMMA-GLUTAMYLTRANSFERASE"/>
    <property type="match status" value="1"/>
</dbReference>
<feature type="transmembrane region" description="Helical" evidence="2">
    <location>
        <begin position="164"/>
        <end position="181"/>
    </location>
</feature>
<feature type="transmembrane region" description="Helical" evidence="2">
    <location>
        <begin position="613"/>
        <end position="630"/>
    </location>
</feature>
<evidence type="ECO:0000259" key="3">
    <source>
        <dbReference type="SMART" id="SM00460"/>
    </source>
</evidence>
<dbReference type="InterPro" id="IPR052901">
    <property type="entry name" value="Bact_TGase-like"/>
</dbReference>
<dbReference type="InterPro" id="IPR002931">
    <property type="entry name" value="Transglutaminase-like"/>
</dbReference>
<evidence type="ECO:0000313" key="5">
    <source>
        <dbReference type="Proteomes" id="UP000031829"/>
    </source>
</evidence>
<name>A0A0B6ASU9_PRIM2</name>
<proteinExistence type="predicted"/>
<feature type="transmembrane region" description="Helical" evidence="2">
    <location>
        <begin position="116"/>
        <end position="133"/>
    </location>
</feature>
<dbReference type="GeneID" id="93640622"/>
<evidence type="ECO:0000256" key="1">
    <source>
        <dbReference type="SAM" id="MobiDB-lite"/>
    </source>
</evidence>
<keyword evidence="2" id="KW-0472">Membrane</keyword>
<accession>A0A0B6ASU9</accession>
<evidence type="ECO:0000256" key="2">
    <source>
        <dbReference type="SAM" id="Phobius"/>
    </source>
</evidence>
<protein>
    <submittedName>
        <fullName evidence="4">Transglutaminase-like superfamily protein</fullName>
    </submittedName>
</protein>
<feature type="region of interest" description="Disordered" evidence="1">
    <location>
        <begin position="557"/>
        <end position="601"/>
    </location>
</feature>
<dbReference type="SMART" id="SM00460">
    <property type="entry name" value="TGc"/>
    <property type="match status" value="1"/>
</dbReference>
<feature type="compositionally biased region" description="Basic and acidic residues" evidence="1">
    <location>
        <begin position="570"/>
        <end position="601"/>
    </location>
</feature>
<feature type="transmembrane region" description="Helical" evidence="2">
    <location>
        <begin position="201"/>
        <end position="218"/>
    </location>
</feature>
<dbReference type="InterPro" id="IPR038765">
    <property type="entry name" value="Papain-like_cys_pep_sf"/>
</dbReference>
<keyword evidence="2" id="KW-0812">Transmembrane</keyword>
<dbReference type="AlphaFoldDB" id="A0A0B6ASU9"/>
<feature type="transmembrane region" description="Helical" evidence="2">
    <location>
        <begin position="62"/>
        <end position="82"/>
    </location>
</feature>
<dbReference type="Proteomes" id="UP000031829">
    <property type="component" value="Chromosome"/>
</dbReference>
<dbReference type="InterPro" id="IPR025403">
    <property type="entry name" value="TgpA-like_C"/>
</dbReference>
<gene>
    <name evidence="4" type="ORF">BG04_2551</name>
</gene>
<reference evidence="4 5" key="1">
    <citation type="journal article" date="2015" name="Genome Announc.">
        <title>Complete genome sequences for 35 biothreat assay-relevant bacillus species.</title>
        <authorList>
            <person name="Johnson S.L."/>
            <person name="Daligault H.E."/>
            <person name="Davenport K.W."/>
            <person name="Jaissle J."/>
            <person name="Frey K.G."/>
            <person name="Ladner J.T."/>
            <person name="Broomall S.M."/>
            <person name="Bishop-Lilly K.A."/>
            <person name="Bruce D.C."/>
            <person name="Gibbons H.S."/>
            <person name="Coyne S.R."/>
            <person name="Lo C.C."/>
            <person name="Meincke L."/>
            <person name="Munk A.C."/>
            <person name="Koroleva G.I."/>
            <person name="Rosenzweig C.N."/>
            <person name="Palacios G.F."/>
            <person name="Redden C.L."/>
            <person name="Minogue T.D."/>
            <person name="Chain P.S."/>
        </authorList>
    </citation>
    <scope>NUCLEOTIDE SEQUENCE [LARGE SCALE GENOMIC DNA]</scope>
    <source>
        <strain evidence="5">ATCC 14581 / DSM 32 / JCM 2506 / NBRC 15308 / NCIMB 9376 / NCTC 10342 / NRRL B-14308 / VKM B-512</strain>
    </source>
</reference>
<feature type="transmembrane region" description="Helical" evidence="2">
    <location>
        <begin position="140"/>
        <end position="158"/>
    </location>
</feature>
<dbReference type="RefSeq" id="WP_034654847.1">
    <property type="nucleotide sequence ID" value="NZ_BCVB01000025.1"/>
</dbReference>
<dbReference type="EMBL" id="CP009920">
    <property type="protein sequence ID" value="AJI24232.1"/>
    <property type="molecule type" value="Genomic_DNA"/>
</dbReference>
<feature type="transmembrane region" description="Helical" evidence="2">
    <location>
        <begin position="7"/>
        <end position="25"/>
    </location>
</feature>
<dbReference type="KEGG" id="bmeg:BG04_2551"/>
<dbReference type="SUPFAM" id="SSF54001">
    <property type="entry name" value="Cysteine proteinases"/>
    <property type="match status" value="1"/>
</dbReference>
<dbReference type="Gene3D" id="3.10.620.30">
    <property type="match status" value="1"/>
</dbReference>